<name>A0A1J4JTH1_9EUKA</name>
<evidence type="ECO:0008006" key="3">
    <source>
        <dbReference type="Google" id="ProtNLM"/>
    </source>
</evidence>
<dbReference type="InterPro" id="IPR016024">
    <property type="entry name" value="ARM-type_fold"/>
</dbReference>
<dbReference type="EMBL" id="MLAK01000884">
    <property type="protein sequence ID" value="OHT02042.1"/>
    <property type="molecule type" value="Genomic_DNA"/>
</dbReference>
<reference evidence="1" key="1">
    <citation type="submission" date="2016-10" db="EMBL/GenBank/DDBJ databases">
        <authorList>
            <person name="Benchimol M."/>
            <person name="Almeida L.G."/>
            <person name="Vasconcelos A.T."/>
            <person name="Perreira-Neves A."/>
            <person name="Rosa I.A."/>
            <person name="Tasca T."/>
            <person name="Bogo M.R."/>
            <person name="de Souza W."/>
        </authorList>
    </citation>
    <scope>NUCLEOTIDE SEQUENCE [LARGE SCALE GENOMIC DNA]</scope>
    <source>
        <strain evidence="1">K</strain>
    </source>
</reference>
<evidence type="ECO:0000313" key="1">
    <source>
        <dbReference type="EMBL" id="OHT02042.1"/>
    </source>
</evidence>
<gene>
    <name evidence="1" type="ORF">TRFO_30958</name>
</gene>
<sequence>MYLLSNEPINNSITRLFQSEPHPPIEKVIRDVDLVSSIRAEISVLIDYLVLDDVLPTLMQWALTTKGPDCEDSDRLVRSSVVILSIVSKNFQEKLQDNKIFIESLQKCLDDDISSNLQLCGHFQRIMESMIRYSNGGFLENFEDLCPYIIKNIHVLALKDLLQKLLTDFSDAFDEESYQAIVSDLAVATQNDNGYFAIVLMRDIVKEKKALLPFFQQQNVLRNLLKAATGTHKSTFHSLFEAQIFKFIEKIAQDFPSATAIIAEYSKKYKFDSKNITCGTVAALRVFKEGIYDLMPRFFIEPYITMLNDIILERIQQIPDKQVSGIVDKFKLAENIMRTFDTHMVNGHITDLALFLNKHPYLSKSLQTEEWKTFATQKLLQKDKLRSVTIEEEEEEEEKPVQYLSTNSRKPTLAPFNSFSGGGGISAMVQFAQAQVNKNMSFKKAANSHMNDDGGAHKGFTLAALMEDDSEEKPKKKKEKPKVEVIETKLNPSGLSFSIPTVYQAEDNLAPMVC</sequence>
<proteinExistence type="predicted"/>
<dbReference type="SUPFAM" id="SSF48371">
    <property type="entry name" value="ARM repeat"/>
    <property type="match status" value="1"/>
</dbReference>
<protein>
    <recommendedName>
        <fullName evidence="3">Serine/threonine-protein phosphatase 4 regulatory subunit 3-like central domain-containing protein</fullName>
    </recommendedName>
</protein>
<dbReference type="OrthoDB" id="295029at2759"/>
<dbReference type="RefSeq" id="XP_068355178.1">
    <property type="nucleotide sequence ID" value="XM_068507646.1"/>
</dbReference>
<dbReference type="Proteomes" id="UP000179807">
    <property type="component" value="Unassembled WGS sequence"/>
</dbReference>
<dbReference type="AlphaFoldDB" id="A0A1J4JTH1"/>
<dbReference type="GeneID" id="94842350"/>
<dbReference type="VEuPathDB" id="TrichDB:TRFO_30958"/>
<comment type="caution">
    <text evidence="1">The sequence shown here is derived from an EMBL/GenBank/DDBJ whole genome shotgun (WGS) entry which is preliminary data.</text>
</comment>
<evidence type="ECO:0000313" key="2">
    <source>
        <dbReference type="Proteomes" id="UP000179807"/>
    </source>
</evidence>
<organism evidence="1 2">
    <name type="scientific">Tritrichomonas foetus</name>
    <dbReference type="NCBI Taxonomy" id="1144522"/>
    <lineage>
        <taxon>Eukaryota</taxon>
        <taxon>Metamonada</taxon>
        <taxon>Parabasalia</taxon>
        <taxon>Tritrichomonadida</taxon>
        <taxon>Tritrichomonadidae</taxon>
        <taxon>Tritrichomonas</taxon>
    </lineage>
</organism>
<keyword evidence="2" id="KW-1185">Reference proteome</keyword>
<accession>A0A1J4JTH1</accession>